<name>A0A031JPX6_9SPHN</name>
<reference evidence="1 2" key="1">
    <citation type="submission" date="2014-03" db="EMBL/GenBank/DDBJ databases">
        <title>Whole genome sequence of Novosphingobium resinovorum KF1.</title>
        <authorList>
            <person name="Gan H.M."/>
            <person name="Gan H.Y."/>
            <person name="Chew T.H."/>
            <person name="Savka M.A."/>
        </authorList>
    </citation>
    <scope>NUCLEOTIDE SEQUENCE [LARGE SCALE GENOMIC DNA]</scope>
    <source>
        <strain evidence="1 2">KF1</strain>
    </source>
</reference>
<dbReference type="Proteomes" id="UP000024329">
    <property type="component" value="Unassembled WGS sequence"/>
</dbReference>
<comment type="caution">
    <text evidence="1">The sequence shown here is derived from an EMBL/GenBank/DDBJ whole genome shotgun (WGS) entry which is preliminary data.</text>
</comment>
<accession>A0A031JPX6</accession>
<dbReference type="EMBL" id="JFYZ01000032">
    <property type="protein sequence ID" value="EZP77792.1"/>
    <property type="molecule type" value="Genomic_DNA"/>
</dbReference>
<protein>
    <submittedName>
        <fullName evidence="1">Uncharacterized protein</fullName>
    </submittedName>
</protein>
<dbReference type="PATRIC" id="fig|158500.4.peg.4433"/>
<gene>
    <name evidence="1" type="ORF">BV97_04361</name>
</gene>
<sequence>MSRYNFAGKGDASSVAIGYDRPLSTFFVQVMQPHPRIEGEEATYIWKGSAPGELPTAADAIAVAADYADLPKDLGAKLETDRLKTLGTFDGPAQLAAKPFIQSSPPPIHTEAEAREAGYTRAVVADSTHHTLELLIEPGADLDSIFLAFDRSENEMLHIHGWNFTIEPEAP</sequence>
<organism evidence="1 2">
    <name type="scientific">Novosphingobium resinovorum</name>
    <dbReference type="NCBI Taxonomy" id="158500"/>
    <lineage>
        <taxon>Bacteria</taxon>
        <taxon>Pseudomonadati</taxon>
        <taxon>Pseudomonadota</taxon>
        <taxon>Alphaproteobacteria</taxon>
        <taxon>Sphingomonadales</taxon>
        <taxon>Sphingomonadaceae</taxon>
        <taxon>Novosphingobium</taxon>
    </lineage>
</organism>
<evidence type="ECO:0000313" key="2">
    <source>
        <dbReference type="Proteomes" id="UP000024329"/>
    </source>
</evidence>
<dbReference type="RefSeq" id="WP_202902877.1">
    <property type="nucleotide sequence ID" value="NZ_JFYZ01000032.1"/>
</dbReference>
<proteinExistence type="predicted"/>
<dbReference type="AlphaFoldDB" id="A0A031JPX6"/>
<evidence type="ECO:0000313" key="1">
    <source>
        <dbReference type="EMBL" id="EZP77792.1"/>
    </source>
</evidence>
<dbReference type="eggNOG" id="ENOG5030MK7">
    <property type="taxonomic scope" value="Bacteria"/>
</dbReference>